<evidence type="ECO:0000256" key="1">
    <source>
        <dbReference type="SAM" id="MobiDB-lite"/>
    </source>
</evidence>
<dbReference type="EMBL" id="GBEZ01010193">
    <property type="protein sequence ID" value="JAC75455.1"/>
    <property type="molecule type" value="Transcribed_RNA"/>
</dbReference>
<reference evidence="2" key="1">
    <citation type="submission" date="2014-05" db="EMBL/GenBank/DDBJ databases">
        <title>The transcriptome of the halophilic microalga Tetraselmis sp. GSL018 isolated from the Great Salt Lake, Utah.</title>
        <authorList>
            <person name="Jinkerson R.E."/>
            <person name="D'Adamo S."/>
            <person name="Posewitz M.C."/>
        </authorList>
    </citation>
    <scope>NUCLEOTIDE SEQUENCE</scope>
    <source>
        <strain evidence="2">GSL018</strain>
    </source>
</reference>
<proteinExistence type="predicted"/>
<organism evidence="2">
    <name type="scientific">Tetraselmis sp. GSL018</name>
    <dbReference type="NCBI Taxonomy" id="582737"/>
    <lineage>
        <taxon>Eukaryota</taxon>
        <taxon>Viridiplantae</taxon>
        <taxon>Chlorophyta</taxon>
        <taxon>core chlorophytes</taxon>
        <taxon>Chlorodendrophyceae</taxon>
        <taxon>Chlorodendrales</taxon>
        <taxon>Chlorodendraceae</taxon>
        <taxon>Tetraselmis</taxon>
    </lineage>
</organism>
<accession>A0A061RXN2</accession>
<feature type="non-terminal residue" evidence="2">
    <location>
        <position position="1"/>
    </location>
</feature>
<evidence type="ECO:0000313" key="2">
    <source>
        <dbReference type="EMBL" id="JAC75455.1"/>
    </source>
</evidence>
<sequence length="101" mass="10425">RACAVSAFGVGGDLHLPRPPARPMPSPRSEARQGSGADRGGPASSAALPMDTDVALLPGGHTGEGSGKAFDPEHRQITTCMQIVEARGRRPLIDPRFGGRG</sequence>
<feature type="compositionally biased region" description="Pro residues" evidence="1">
    <location>
        <begin position="17"/>
        <end position="26"/>
    </location>
</feature>
<protein>
    <submittedName>
        <fullName evidence="2">Uncharacterized protein</fullName>
    </submittedName>
</protein>
<dbReference type="AlphaFoldDB" id="A0A061RXN2"/>
<gene>
    <name evidence="2" type="ORF">TSPGSL018_23031</name>
</gene>
<feature type="region of interest" description="Disordered" evidence="1">
    <location>
        <begin position="1"/>
        <end position="73"/>
    </location>
</feature>
<name>A0A061RXN2_9CHLO</name>